<feature type="domain" description="HD/PDEase" evidence="1">
    <location>
        <begin position="30"/>
        <end position="149"/>
    </location>
</feature>
<organism evidence="2 3">
    <name type="scientific">Streptomyces labedae</name>
    <dbReference type="NCBI Taxonomy" id="285569"/>
    <lineage>
        <taxon>Bacteria</taxon>
        <taxon>Bacillati</taxon>
        <taxon>Actinomycetota</taxon>
        <taxon>Actinomycetes</taxon>
        <taxon>Kitasatosporales</taxon>
        <taxon>Streptomycetaceae</taxon>
        <taxon>Streptomyces</taxon>
    </lineage>
</organism>
<accession>A0ABP6R061</accession>
<dbReference type="InterPro" id="IPR006674">
    <property type="entry name" value="HD_domain"/>
</dbReference>
<evidence type="ECO:0000313" key="2">
    <source>
        <dbReference type="EMBL" id="GAA3264797.1"/>
    </source>
</evidence>
<dbReference type="RefSeq" id="WP_246539072.1">
    <property type="nucleotide sequence ID" value="NZ_BAAAUW010000015.1"/>
</dbReference>
<comment type="caution">
    <text evidence="2">The sequence shown here is derived from an EMBL/GenBank/DDBJ whole genome shotgun (WGS) entry which is preliminary data.</text>
</comment>
<reference evidence="3" key="1">
    <citation type="journal article" date="2019" name="Int. J. Syst. Evol. Microbiol.">
        <title>The Global Catalogue of Microorganisms (GCM) 10K type strain sequencing project: providing services to taxonomists for standard genome sequencing and annotation.</title>
        <authorList>
            <consortium name="The Broad Institute Genomics Platform"/>
            <consortium name="The Broad Institute Genome Sequencing Center for Infectious Disease"/>
            <person name="Wu L."/>
            <person name="Ma J."/>
        </authorList>
    </citation>
    <scope>NUCLEOTIDE SEQUENCE [LARGE SCALE GENOMIC DNA]</scope>
    <source>
        <strain evidence="3">JCM 9381</strain>
    </source>
</reference>
<proteinExistence type="predicted"/>
<dbReference type="Gene3D" id="1.10.3210.10">
    <property type="entry name" value="Hypothetical protein af1432"/>
    <property type="match status" value="1"/>
</dbReference>
<keyword evidence="3" id="KW-1185">Reference proteome</keyword>
<dbReference type="CDD" id="cd00077">
    <property type="entry name" value="HDc"/>
    <property type="match status" value="1"/>
</dbReference>
<dbReference type="PANTHER" id="PTHR35569:SF1">
    <property type="entry name" value="CYANAMIDE HYDRATASE DDI2-RELATED"/>
    <property type="match status" value="1"/>
</dbReference>
<gene>
    <name evidence="2" type="ORF">GCM10010469_34730</name>
</gene>
<dbReference type="PANTHER" id="PTHR35569">
    <property type="entry name" value="CYANAMIDE HYDRATASE DDI2-RELATED"/>
    <property type="match status" value="1"/>
</dbReference>
<protein>
    <submittedName>
        <fullName evidence="2">HD domain-containing protein</fullName>
    </submittedName>
</protein>
<evidence type="ECO:0000259" key="1">
    <source>
        <dbReference type="SMART" id="SM00471"/>
    </source>
</evidence>
<evidence type="ECO:0000313" key="3">
    <source>
        <dbReference type="Proteomes" id="UP001500728"/>
    </source>
</evidence>
<dbReference type="Pfam" id="PF01966">
    <property type="entry name" value="HD"/>
    <property type="match status" value="1"/>
</dbReference>
<name>A0ABP6R061_9ACTN</name>
<dbReference type="InterPro" id="IPR003607">
    <property type="entry name" value="HD/PDEase_dom"/>
</dbReference>
<dbReference type="EMBL" id="BAAAUW010000015">
    <property type="protein sequence ID" value="GAA3264797.1"/>
    <property type="molecule type" value="Genomic_DNA"/>
</dbReference>
<dbReference type="Proteomes" id="UP001500728">
    <property type="component" value="Unassembled WGS sequence"/>
</dbReference>
<dbReference type="SUPFAM" id="SSF109604">
    <property type="entry name" value="HD-domain/PDEase-like"/>
    <property type="match status" value="1"/>
</dbReference>
<dbReference type="SMART" id="SM00471">
    <property type="entry name" value="HDc"/>
    <property type="match status" value="1"/>
</dbReference>
<sequence>MTTKTGDVQVLISFGGAVADSAYTHVRGVLDPAILNHSIRVWLVAEHLGRKQGLGDSAREALAVACLFHDAGTAALYDGPQRFEVEGADAARAFLKDHDWPAPLIQEVWEAVALHTSPGIAERMGPLPQLVRQAVLVDFGRSDLIDPADQEPLLLDLARFPRLGIETVLADAVVAQAVQCPQKAPPSSWPGGLLAAHLANPTHSGVNPAF</sequence>